<proteinExistence type="predicted"/>
<keyword evidence="2" id="KW-1185">Reference proteome</keyword>
<dbReference type="AlphaFoldDB" id="S9QWT0"/>
<reference evidence="2" key="1">
    <citation type="journal article" date="2014" name="Stand. Genomic Sci.">
        <title>Genome sequence of the exopolysaccharide-producing Salipiger mucosus type strain (DSM 16094(T)), a moderately halophilic member of the Roseobacter clade.</title>
        <authorList>
            <person name="Riedel T."/>
            <person name="Spring S."/>
            <person name="Fiebig A."/>
            <person name="Petersen J."/>
            <person name="Kyrpides N.C."/>
            <person name="Goker M."/>
            <person name="Klenk H.P."/>
        </authorList>
    </citation>
    <scope>NUCLEOTIDE SEQUENCE [LARGE SCALE GENOMIC DNA]</scope>
    <source>
        <strain evidence="2">DSM 16094</strain>
    </source>
</reference>
<organism evidence="1 2">
    <name type="scientific">Salipiger mucosus DSM 16094</name>
    <dbReference type="NCBI Taxonomy" id="1123237"/>
    <lineage>
        <taxon>Bacteria</taxon>
        <taxon>Pseudomonadati</taxon>
        <taxon>Pseudomonadota</taxon>
        <taxon>Alphaproteobacteria</taxon>
        <taxon>Rhodobacterales</taxon>
        <taxon>Roseobacteraceae</taxon>
        <taxon>Salipiger</taxon>
    </lineage>
</organism>
<name>S9QWT0_9RHOB</name>
<dbReference type="STRING" id="1123237.Salmuc_01812"/>
<dbReference type="OrthoDB" id="7818469at2"/>
<dbReference type="HOGENOM" id="CLU_370003_0_0_5"/>
<protein>
    <submittedName>
        <fullName evidence="1">Uncharacterized protein</fullName>
    </submittedName>
</protein>
<dbReference type="eggNOG" id="ENOG502ZY1N">
    <property type="taxonomic scope" value="Bacteria"/>
</dbReference>
<comment type="caution">
    <text evidence="1">The sequence shown here is derived from an EMBL/GenBank/DDBJ whole genome shotgun (WGS) entry which is preliminary data.</text>
</comment>
<dbReference type="EMBL" id="APVH01000013">
    <property type="protein sequence ID" value="EPX84037.1"/>
    <property type="molecule type" value="Genomic_DNA"/>
</dbReference>
<gene>
    <name evidence="1" type="ORF">Salmuc_01812</name>
</gene>
<accession>S9QWT0</accession>
<evidence type="ECO:0000313" key="2">
    <source>
        <dbReference type="Proteomes" id="UP000015347"/>
    </source>
</evidence>
<sequence length="752" mass="85292">MSKTTKDLVADVYARHKENLIAETMDTNGGIALVVSDLERKPAHVRVLAFDEEKKRLDSFGFLENNRMQRQDLRLQKVKEQARKLADAGEARSSMADFQPYPASDSIRDFGLFGKDPEIGEVAFSAFETRVRSELDRPDADAVLENFQKDKFVAAETRRLRKPLADFGVDPIHKDAVRVLDALDTYDWKTLRFYGGDDERGLYRRQAAEIYPLLADFFAHNSSFSRQVIQKQKPLNAELAKVFGVKEKSLKRLRGVAWNTNGLSVSEIVDHASAIPPDWFPKDEDEWNAFTTVSKTIGRRLKNALGELTDRPLDVLYKGSKGQWQEFHRRCAQAFMDTRPPQGIDPDFEKQMKETIDWKKVEKAAKRGDEDYRSAVGRQLSKLEFSDQELRDDVRDWMLGLYRPDMSEHNLQTAVDQTMEMVEFVRNHVVMPAAATAVTRVGNIDDICIAGNQFHAARNTAMQLLFMPDLENPSSGKTAPNIFENTRYYLNDLARITANTIGDGLDVNSLQSLPEGHWPRLFGGNPQAPNGIYFESLTCTDELVAEGNNGRNADGTEGLRHCVGGYTHQCQSGFQHIVSLRRACEIEDPRTGQRRQSFQRLATVQFDKIENFSRPLKRRQFYAVRDTRPTDDMRAALEWFEQSVRAEDLALNQDQIQEYMAANGEIVMLDEVEGICGYKWKEPENINNAMMAVGRLVHRAVTKDVRSIDDLVQHPVLKPTVGSIDPIYGATMHDIPDRPEPEPEAAADAPVM</sequence>
<dbReference type="RefSeq" id="WP_020038231.1">
    <property type="nucleotide sequence ID" value="NZ_KE557274.1"/>
</dbReference>
<evidence type="ECO:0000313" key="1">
    <source>
        <dbReference type="EMBL" id="EPX84037.1"/>
    </source>
</evidence>
<dbReference type="Proteomes" id="UP000015347">
    <property type="component" value="Unassembled WGS sequence"/>
</dbReference>